<keyword evidence="3" id="KW-1185">Reference proteome</keyword>
<evidence type="ECO:0000313" key="2">
    <source>
        <dbReference type="Ensembl" id="ENSSSUP00005001028.1"/>
    </source>
</evidence>
<dbReference type="OMA" id="EGFCERT"/>
<organism evidence="2 3">
    <name type="scientific">Suricata suricatta</name>
    <name type="common">Meerkat</name>
    <dbReference type="NCBI Taxonomy" id="37032"/>
    <lineage>
        <taxon>Eukaryota</taxon>
        <taxon>Metazoa</taxon>
        <taxon>Chordata</taxon>
        <taxon>Craniata</taxon>
        <taxon>Vertebrata</taxon>
        <taxon>Euteleostomi</taxon>
        <taxon>Mammalia</taxon>
        <taxon>Eutheria</taxon>
        <taxon>Laurasiatheria</taxon>
        <taxon>Carnivora</taxon>
        <taxon>Feliformia</taxon>
        <taxon>Herpestidae</taxon>
        <taxon>Suricata</taxon>
    </lineage>
</organism>
<keyword evidence="1" id="KW-1133">Transmembrane helix</keyword>
<evidence type="ECO:0000256" key="1">
    <source>
        <dbReference type="SAM" id="Phobius"/>
    </source>
</evidence>
<dbReference type="AlphaFoldDB" id="A0A673SNY4"/>
<reference evidence="2 3" key="1">
    <citation type="submission" date="2019-05" db="EMBL/GenBank/DDBJ databases">
        <title>A Chromosome-scale Meerkat (S. suricatta) Genome Assembly.</title>
        <authorList>
            <person name="Dudchenko O."/>
            <person name="Lieberman Aiden E."/>
            <person name="Tung J."/>
            <person name="Barreiro L.B."/>
            <person name="Clutton-Brock T.H."/>
        </authorList>
    </citation>
    <scope>NUCLEOTIDE SEQUENCE [LARGE SCALE GENOMIC DNA]</scope>
</reference>
<sequence length="78" mass="8774">MSVTLHAEVSDIQIEGFCERTPKPVQEEEATLLGARNLRMNIVTFASTMLEVLYIWLIIAQTPKDLSSSPMPSSHIWT</sequence>
<reference evidence="2" key="3">
    <citation type="submission" date="2025-09" db="UniProtKB">
        <authorList>
            <consortium name="Ensembl"/>
        </authorList>
    </citation>
    <scope>IDENTIFICATION</scope>
</reference>
<name>A0A673SNY4_SURSU</name>
<dbReference type="Ensembl" id="ENSSSUT00005001226.1">
    <property type="protein sequence ID" value="ENSSSUP00005001028.1"/>
    <property type="gene ID" value="ENSSSUG00005000733.1"/>
</dbReference>
<proteinExistence type="predicted"/>
<dbReference type="Proteomes" id="UP000472268">
    <property type="component" value="Chromosome 4"/>
</dbReference>
<accession>A0A673SNY4</accession>
<protein>
    <submittedName>
        <fullName evidence="2">Uncharacterized protein</fullName>
    </submittedName>
</protein>
<feature type="transmembrane region" description="Helical" evidence="1">
    <location>
        <begin position="42"/>
        <end position="60"/>
    </location>
</feature>
<keyword evidence="1" id="KW-0472">Membrane</keyword>
<reference evidence="2" key="2">
    <citation type="submission" date="2025-08" db="UniProtKB">
        <authorList>
            <consortium name="Ensembl"/>
        </authorList>
    </citation>
    <scope>IDENTIFICATION</scope>
</reference>
<evidence type="ECO:0000313" key="3">
    <source>
        <dbReference type="Proteomes" id="UP000472268"/>
    </source>
</evidence>
<keyword evidence="1" id="KW-0812">Transmembrane</keyword>